<dbReference type="AlphaFoldDB" id="A0A1L9NCP1"/>
<feature type="region of interest" description="Disordered" evidence="1">
    <location>
        <begin position="1"/>
        <end position="45"/>
    </location>
</feature>
<protein>
    <submittedName>
        <fullName evidence="2">Uncharacterized protein</fullName>
    </submittedName>
</protein>
<organism evidence="2 3">
    <name type="scientific">Aspergillus tubingensis (strain CBS 134.48)</name>
    <dbReference type="NCBI Taxonomy" id="767770"/>
    <lineage>
        <taxon>Eukaryota</taxon>
        <taxon>Fungi</taxon>
        <taxon>Dikarya</taxon>
        <taxon>Ascomycota</taxon>
        <taxon>Pezizomycotina</taxon>
        <taxon>Eurotiomycetes</taxon>
        <taxon>Eurotiomycetidae</taxon>
        <taxon>Eurotiales</taxon>
        <taxon>Aspergillaceae</taxon>
        <taxon>Aspergillus</taxon>
        <taxon>Aspergillus subgen. Circumdati</taxon>
    </lineage>
</organism>
<dbReference type="VEuPathDB" id="FungiDB:ASPTUDRAFT_39869"/>
<dbReference type="EMBL" id="KV878187">
    <property type="protein sequence ID" value="OJI86864.1"/>
    <property type="molecule type" value="Genomic_DNA"/>
</dbReference>
<evidence type="ECO:0000256" key="1">
    <source>
        <dbReference type="SAM" id="MobiDB-lite"/>
    </source>
</evidence>
<evidence type="ECO:0000313" key="3">
    <source>
        <dbReference type="Proteomes" id="UP000184304"/>
    </source>
</evidence>
<keyword evidence="3" id="KW-1185">Reference proteome</keyword>
<dbReference type="Proteomes" id="UP000184304">
    <property type="component" value="Unassembled WGS sequence"/>
</dbReference>
<proteinExistence type="predicted"/>
<reference evidence="3" key="1">
    <citation type="journal article" date="2017" name="Genome Biol.">
        <title>Comparative genomics reveals high biological diversity and specific adaptations in the industrially and medically important fungal genus Aspergillus.</title>
        <authorList>
            <person name="de Vries R.P."/>
            <person name="Riley R."/>
            <person name="Wiebenga A."/>
            <person name="Aguilar-Osorio G."/>
            <person name="Amillis S."/>
            <person name="Uchima C.A."/>
            <person name="Anderluh G."/>
            <person name="Asadollahi M."/>
            <person name="Askin M."/>
            <person name="Barry K."/>
            <person name="Battaglia E."/>
            <person name="Bayram O."/>
            <person name="Benocci T."/>
            <person name="Braus-Stromeyer S.A."/>
            <person name="Caldana C."/>
            <person name="Canovas D."/>
            <person name="Cerqueira G.C."/>
            <person name="Chen F."/>
            <person name="Chen W."/>
            <person name="Choi C."/>
            <person name="Clum A."/>
            <person name="Dos Santos R.A."/>
            <person name="Damasio A.R."/>
            <person name="Diallinas G."/>
            <person name="Emri T."/>
            <person name="Fekete E."/>
            <person name="Flipphi M."/>
            <person name="Freyberg S."/>
            <person name="Gallo A."/>
            <person name="Gournas C."/>
            <person name="Habgood R."/>
            <person name="Hainaut M."/>
            <person name="Harispe M.L."/>
            <person name="Henrissat B."/>
            <person name="Hilden K.S."/>
            <person name="Hope R."/>
            <person name="Hossain A."/>
            <person name="Karabika E."/>
            <person name="Karaffa L."/>
            <person name="Karanyi Z."/>
            <person name="Krasevec N."/>
            <person name="Kuo A."/>
            <person name="Kusch H."/>
            <person name="LaButti K."/>
            <person name="Lagendijk E.L."/>
            <person name="Lapidus A."/>
            <person name="Levasseur A."/>
            <person name="Lindquist E."/>
            <person name="Lipzen A."/>
            <person name="Logrieco A.F."/>
            <person name="MacCabe A."/>
            <person name="Maekelae M.R."/>
            <person name="Malavazi I."/>
            <person name="Melin P."/>
            <person name="Meyer V."/>
            <person name="Mielnichuk N."/>
            <person name="Miskei M."/>
            <person name="Molnar A.P."/>
            <person name="Mule G."/>
            <person name="Ngan C.Y."/>
            <person name="Orejas M."/>
            <person name="Orosz E."/>
            <person name="Ouedraogo J.P."/>
            <person name="Overkamp K.M."/>
            <person name="Park H.-S."/>
            <person name="Perrone G."/>
            <person name="Piumi F."/>
            <person name="Punt P.J."/>
            <person name="Ram A.F."/>
            <person name="Ramon A."/>
            <person name="Rauscher S."/>
            <person name="Record E."/>
            <person name="Riano-Pachon D.M."/>
            <person name="Robert V."/>
            <person name="Roehrig J."/>
            <person name="Ruller R."/>
            <person name="Salamov A."/>
            <person name="Salih N.S."/>
            <person name="Samson R.A."/>
            <person name="Sandor E."/>
            <person name="Sanguinetti M."/>
            <person name="Schuetze T."/>
            <person name="Sepcic K."/>
            <person name="Shelest E."/>
            <person name="Sherlock G."/>
            <person name="Sophianopoulou V."/>
            <person name="Squina F.M."/>
            <person name="Sun H."/>
            <person name="Susca A."/>
            <person name="Todd R.B."/>
            <person name="Tsang A."/>
            <person name="Unkles S.E."/>
            <person name="van de Wiele N."/>
            <person name="van Rossen-Uffink D."/>
            <person name="Oliveira J.V."/>
            <person name="Vesth T.C."/>
            <person name="Visser J."/>
            <person name="Yu J.-H."/>
            <person name="Zhou M."/>
            <person name="Andersen M.R."/>
            <person name="Archer D.B."/>
            <person name="Baker S.E."/>
            <person name="Benoit I."/>
            <person name="Brakhage A.A."/>
            <person name="Braus G.H."/>
            <person name="Fischer R."/>
            <person name="Frisvad J.C."/>
            <person name="Goldman G.H."/>
            <person name="Houbraken J."/>
            <person name="Oakley B."/>
            <person name="Pocsi I."/>
            <person name="Scazzocchio C."/>
            <person name="Seiboth B."/>
            <person name="vanKuyk P.A."/>
            <person name="Wortman J."/>
            <person name="Dyer P.S."/>
            <person name="Grigoriev I.V."/>
        </authorList>
    </citation>
    <scope>NUCLEOTIDE SEQUENCE [LARGE SCALE GENOMIC DNA]</scope>
    <source>
        <strain evidence="3">CBS 134.48</strain>
    </source>
</reference>
<feature type="compositionally biased region" description="Pro residues" evidence="1">
    <location>
        <begin position="1"/>
        <end position="18"/>
    </location>
</feature>
<feature type="compositionally biased region" description="Polar residues" evidence="1">
    <location>
        <begin position="35"/>
        <end position="45"/>
    </location>
</feature>
<gene>
    <name evidence="2" type="ORF">ASPTUDRAFT_39869</name>
</gene>
<name>A0A1L9NCP1_ASPTC</name>
<dbReference type="OrthoDB" id="4423012at2759"/>
<sequence>MKNLTPPPTPIGYRPRPPTRTLRNKTKSYKIPGQSGPQKGSMASVTENSAKWTTLIDAPVHAVLLNNVDVRAVKQVDEDDVRVFIVANHMLQVEMQKATRALEEYWGDEIFDDACRDRTKQEVAISSDNGPKLSLTSIILPNTPRVNTHDPG</sequence>
<dbReference type="STRING" id="767770.A0A1L9NCP1"/>
<accession>A0A1L9NCP1</accession>
<evidence type="ECO:0000313" key="2">
    <source>
        <dbReference type="EMBL" id="OJI86864.1"/>
    </source>
</evidence>